<dbReference type="Proteomes" id="UP000004688">
    <property type="component" value="Chromosome"/>
</dbReference>
<dbReference type="Pfam" id="PF03432">
    <property type="entry name" value="Relaxase"/>
    <property type="match status" value="1"/>
</dbReference>
<reference evidence="2 3" key="1">
    <citation type="journal article" date="2013" name="PLoS ONE">
        <title>Poles Apart: Arctic and Antarctic Octadecabacter strains Share High Genome Plasticity and a New Type of Xanthorhodopsin.</title>
        <authorList>
            <person name="Vollmers J."/>
            <person name="Voget S."/>
            <person name="Dietrich S."/>
            <person name="Gollnow K."/>
            <person name="Smits M."/>
            <person name="Meyer K."/>
            <person name="Brinkhoff T."/>
            <person name="Simon M."/>
            <person name="Daniel R."/>
        </authorList>
    </citation>
    <scope>NUCLEOTIDE SEQUENCE [LARGE SCALE GENOMIC DNA]</scope>
    <source>
        <strain evidence="2 3">238</strain>
    </source>
</reference>
<dbReference type="OrthoDB" id="98563at2"/>
<evidence type="ECO:0000313" key="3">
    <source>
        <dbReference type="Proteomes" id="UP000004688"/>
    </source>
</evidence>
<sequence length="606" mass="66986">MARSNAVAAAHDAFFDRDWSRISGSAPRARQKQMVRAAMGHSPAIFKPIRGGGTHSRAQLRNQLEYLTSKSTTIIDSRGTYDGQDRLTAKEVEQVTRRFAAQWDERFNPKLGHTSHLLMAYPIGTRGEDVADITREICERFFQGDGSHFDYIAAVHEDRDHPHAHIVLNRRSKDGELFFLKQDHHFNYDAFREAMVEVGDRYGLRLEATRRVERGVVTKAPTDADVRQAVENGATPPERQRIGPELDRALAEFAGHARLYRGLAAEASRETHNDIAAALDRAATLLGQGGSITADGKVYGMADGQQSFDEVVDAFHAKIEQAEAVVSEAPPDRRVALEHQLNDIYRDISHLSPLGTQSRSLLEEPSASGVYSAANIDRDVLARLETPELAERLERALEGTGIDARQVAARVELGAENAALERQWLSQDLKAIAQTEGFNLNRADELEQAIDRLDAVHGDLGRVLAEAEVLRDSGAVDDVVDRAARDADIEGLPPTMADVLTRMREDPTVDPFRDDAARDQLRAEVTELIGEENTIDLTIGDEAALDDVLEDRLDRLYMAKAYLQSDASLASSIAMEHVLDEIANEEIDVQRARHSDTDGEGGMTHG</sequence>
<dbReference type="AlphaFoldDB" id="M9RLD4"/>
<protein>
    <recommendedName>
        <fullName evidence="1">MobA/VirD2-like nuclease domain-containing protein</fullName>
    </recommendedName>
</protein>
<evidence type="ECO:0000313" key="2">
    <source>
        <dbReference type="EMBL" id="AGI72952.1"/>
    </source>
</evidence>
<dbReference type="eggNOG" id="COG3843">
    <property type="taxonomic scope" value="Bacteria"/>
</dbReference>
<dbReference type="STRING" id="391616.OA238_c29380"/>
<feature type="domain" description="MobA/VirD2-like nuclease" evidence="1">
    <location>
        <begin position="88"/>
        <end position="204"/>
    </location>
</feature>
<name>M9RLD4_9RHOB</name>
<organism evidence="2 3">
    <name type="scientific">Octadecabacter arcticus 238</name>
    <dbReference type="NCBI Taxonomy" id="391616"/>
    <lineage>
        <taxon>Bacteria</taxon>
        <taxon>Pseudomonadati</taxon>
        <taxon>Pseudomonadota</taxon>
        <taxon>Alphaproteobacteria</taxon>
        <taxon>Rhodobacterales</taxon>
        <taxon>Roseobacteraceae</taxon>
        <taxon>Octadecabacter</taxon>
    </lineage>
</organism>
<accession>M9RLD4</accession>
<dbReference type="InterPro" id="IPR005094">
    <property type="entry name" value="Endonuclease_MobA/VirD2"/>
</dbReference>
<keyword evidence="3" id="KW-1185">Reference proteome</keyword>
<gene>
    <name evidence="2" type="primary">virD2</name>
    <name evidence="2" type="ORF">OA238_c29380</name>
</gene>
<dbReference type="EMBL" id="CP003742">
    <property type="protein sequence ID" value="AGI72952.1"/>
    <property type="molecule type" value="Genomic_DNA"/>
</dbReference>
<proteinExistence type="predicted"/>
<dbReference type="KEGG" id="oar:OA238_c29380"/>
<dbReference type="HOGENOM" id="CLU_019979_0_0_5"/>
<evidence type="ECO:0000259" key="1">
    <source>
        <dbReference type="Pfam" id="PF03432"/>
    </source>
</evidence>
<dbReference type="RefSeq" id="WP_015495991.1">
    <property type="nucleotide sequence ID" value="NC_020908.1"/>
</dbReference>